<proteinExistence type="predicted"/>
<protein>
    <submittedName>
        <fullName evidence="1">Uncharacterized protein</fullName>
    </submittedName>
</protein>
<evidence type="ECO:0000313" key="1">
    <source>
        <dbReference type="EMBL" id="KAH7923161.1"/>
    </source>
</evidence>
<reference evidence="1" key="1">
    <citation type="journal article" date="2021" name="New Phytol.">
        <title>Evolutionary innovations through gain and loss of genes in the ectomycorrhizal Boletales.</title>
        <authorList>
            <person name="Wu G."/>
            <person name="Miyauchi S."/>
            <person name="Morin E."/>
            <person name="Kuo A."/>
            <person name="Drula E."/>
            <person name="Varga T."/>
            <person name="Kohler A."/>
            <person name="Feng B."/>
            <person name="Cao Y."/>
            <person name="Lipzen A."/>
            <person name="Daum C."/>
            <person name="Hundley H."/>
            <person name="Pangilinan J."/>
            <person name="Johnson J."/>
            <person name="Barry K."/>
            <person name="LaButti K."/>
            <person name="Ng V."/>
            <person name="Ahrendt S."/>
            <person name="Min B."/>
            <person name="Choi I.G."/>
            <person name="Park H."/>
            <person name="Plett J.M."/>
            <person name="Magnuson J."/>
            <person name="Spatafora J.W."/>
            <person name="Nagy L.G."/>
            <person name="Henrissat B."/>
            <person name="Grigoriev I.V."/>
            <person name="Yang Z.L."/>
            <person name="Xu J."/>
            <person name="Martin F.M."/>
        </authorList>
    </citation>
    <scope>NUCLEOTIDE SEQUENCE</scope>
    <source>
        <strain evidence="1">KUC20120723A-06</strain>
    </source>
</reference>
<comment type="caution">
    <text evidence="1">The sequence shown here is derived from an EMBL/GenBank/DDBJ whole genome shotgun (WGS) entry which is preliminary data.</text>
</comment>
<keyword evidence="2" id="KW-1185">Reference proteome</keyword>
<gene>
    <name evidence="1" type="ORF">BV22DRAFT_1106256</name>
</gene>
<organism evidence="1 2">
    <name type="scientific">Leucogyrophana mollusca</name>
    <dbReference type="NCBI Taxonomy" id="85980"/>
    <lineage>
        <taxon>Eukaryota</taxon>
        <taxon>Fungi</taxon>
        <taxon>Dikarya</taxon>
        <taxon>Basidiomycota</taxon>
        <taxon>Agaricomycotina</taxon>
        <taxon>Agaricomycetes</taxon>
        <taxon>Agaricomycetidae</taxon>
        <taxon>Boletales</taxon>
        <taxon>Boletales incertae sedis</taxon>
        <taxon>Leucogyrophana</taxon>
    </lineage>
</organism>
<accession>A0ACB8BDA0</accession>
<dbReference type="EMBL" id="MU266461">
    <property type="protein sequence ID" value="KAH7923161.1"/>
    <property type="molecule type" value="Genomic_DNA"/>
</dbReference>
<name>A0ACB8BDA0_9AGAM</name>
<sequence>MTRDRNIGAVSSNTNDPPPPYPSSGRRIHTPRSTRRQSRRAQGALPSHTQFSSPDSGQDPVLVLPSPRGPAHPFPRSEEASETTPLLLAASPVSSIRRLTGRPRSVSHTSTVISSSSGAPSLAQTVFSLFQRDLDDESDVDIYEALAGDHHYHYYHNQSAEHHRSGACSPELQTHSWPLLSRRAWGRYFRPLTRRAYHAAVFHLMVLNFPYALLAWIYLFVFTLTGTTLLITLPLGAVLCFLDLLGARVFARGELALQATFHGPLAYPPPYPPRPIFRRPRVPRPSELELGAGSASYYETSFYKNTYAMFTDSTSYQALFYFLVIKPSITLFFSIILIAVVPVSYLLVIPAPMVLRVVRKLGIWQANIAVEGLYMAVS</sequence>
<evidence type="ECO:0000313" key="2">
    <source>
        <dbReference type="Proteomes" id="UP000790709"/>
    </source>
</evidence>
<dbReference type="Proteomes" id="UP000790709">
    <property type="component" value="Unassembled WGS sequence"/>
</dbReference>